<evidence type="ECO:0000256" key="1">
    <source>
        <dbReference type="ARBA" id="ARBA00003478"/>
    </source>
</evidence>
<dbReference type="EMBL" id="CGIH01000018">
    <property type="protein sequence ID" value="CFX36304.1"/>
    <property type="molecule type" value="Genomic_DNA"/>
</dbReference>
<comment type="function">
    <text evidence="10 13">This protein binds specifically to 23S rRNA; its binding is stimulated by other ribosomal proteins, e.g., L4, L17, and L20. It is important during the early stages of 50S assembly. It makes multiple contacts with different domains of the 23S rRNA in the assembled 50S subunit and ribosome.</text>
</comment>
<comment type="subunit">
    <text evidence="3 10 12">Part of the 50S ribosomal subunit.</text>
</comment>
<keyword evidence="5 10" id="KW-0694">RNA-binding</keyword>
<evidence type="ECO:0000313" key="14">
    <source>
        <dbReference type="EMBL" id="CFX04421.1"/>
    </source>
</evidence>
<keyword evidence="16" id="KW-1185">Reference proteome</keyword>
<dbReference type="GO" id="GO:0003735">
    <property type="term" value="F:structural constituent of ribosome"/>
    <property type="evidence" value="ECO:0007669"/>
    <property type="project" value="InterPro"/>
</dbReference>
<dbReference type="FunFam" id="3.90.470.10:FF:000011">
    <property type="entry name" value="50S ribosomal protein L22"/>
    <property type="match status" value="1"/>
</dbReference>
<dbReference type="EMBL" id="CGIH01000004">
    <property type="protein sequence ID" value="CFX04421.1"/>
    <property type="molecule type" value="Genomic_DNA"/>
</dbReference>
<dbReference type="STRING" id="690567.1092"/>
<sequence length="113" mass="12872">MESRAIARYLRVSPLKARQVADLVRGKDVSEALGILRYTNKKSSPLISKVVQSAVANAEHNYDMDSDALYISEILVNEGPVLKRMRPRAYGRADIRRHRTSHITVVLREREVK</sequence>
<evidence type="ECO:0000256" key="13">
    <source>
        <dbReference type="RuleBase" id="RU004008"/>
    </source>
</evidence>
<evidence type="ECO:0000256" key="6">
    <source>
        <dbReference type="ARBA" id="ARBA00022980"/>
    </source>
</evidence>
<evidence type="ECO:0000256" key="3">
    <source>
        <dbReference type="ARBA" id="ARBA00011838"/>
    </source>
</evidence>
<dbReference type="NCBIfam" id="TIGR01044">
    <property type="entry name" value="rplV_bact"/>
    <property type="match status" value="1"/>
</dbReference>
<evidence type="ECO:0000256" key="10">
    <source>
        <dbReference type="HAMAP-Rule" id="MF_01331"/>
    </source>
</evidence>
<organism evidence="15 16">
    <name type="scientific">Syntrophomonas zehnderi OL-4</name>
    <dbReference type="NCBI Taxonomy" id="690567"/>
    <lineage>
        <taxon>Bacteria</taxon>
        <taxon>Bacillati</taxon>
        <taxon>Bacillota</taxon>
        <taxon>Clostridia</taxon>
        <taxon>Eubacteriales</taxon>
        <taxon>Syntrophomonadaceae</taxon>
        <taxon>Syntrophomonas</taxon>
    </lineage>
</organism>
<comment type="function">
    <text evidence="1 10">The globular domain of the protein is located near the polypeptide exit tunnel on the outside of the subunit, while an extended beta-hairpin is found that lines the wall of the exit tunnel in the center of the 70S ribosome.</text>
</comment>
<evidence type="ECO:0000313" key="15">
    <source>
        <dbReference type="EMBL" id="CFX36304.1"/>
    </source>
</evidence>
<dbReference type="Gene3D" id="3.90.470.10">
    <property type="entry name" value="Ribosomal protein L22/L17"/>
    <property type="match status" value="1"/>
</dbReference>
<proteinExistence type="inferred from homology"/>
<dbReference type="InterPro" id="IPR036394">
    <property type="entry name" value="Ribosomal_uL22_sf"/>
</dbReference>
<dbReference type="GO" id="GO:0019843">
    <property type="term" value="F:rRNA binding"/>
    <property type="evidence" value="ECO:0007669"/>
    <property type="project" value="UniProtKB-UniRule"/>
</dbReference>
<dbReference type="CDD" id="cd00336">
    <property type="entry name" value="Ribosomal_L22"/>
    <property type="match status" value="1"/>
</dbReference>
<dbReference type="InterPro" id="IPR047867">
    <property type="entry name" value="Ribosomal_uL22_bac/org-type"/>
</dbReference>
<name>A0A0E3W306_9FIRM</name>
<dbReference type="AlphaFoldDB" id="A0A0E3W306"/>
<dbReference type="RefSeq" id="WP_046494973.1">
    <property type="nucleotide sequence ID" value="NZ_CGIH01000004.1"/>
</dbReference>
<comment type="similarity">
    <text evidence="2 10 11">Belongs to the universal ribosomal protein uL22 family.</text>
</comment>
<evidence type="ECO:0000256" key="7">
    <source>
        <dbReference type="ARBA" id="ARBA00023274"/>
    </source>
</evidence>
<keyword evidence="4 10" id="KW-0699">rRNA-binding</keyword>
<dbReference type="InterPro" id="IPR005727">
    <property type="entry name" value="Ribosomal_uL22_bac/chlpt-type"/>
</dbReference>
<keyword evidence="7 10" id="KW-0687">Ribonucleoprotein</keyword>
<dbReference type="PANTHER" id="PTHR13501:SF8">
    <property type="entry name" value="LARGE RIBOSOMAL SUBUNIT PROTEIN UL22M"/>
    <property type="match status" value="1"/>
</dbReference>
<dbReference type="PANTHER" id="PTHR13501">
    <property type="entry name" value="CHLOROPLAST 50S RIBOSOMAL PROTEIN L22-RELATED"/>
    <property type="match status" value="1"/>
</dbReference>
<dbReference type="InterPro" id="IPR018260">
    <property type="entry name" value="Ribosomal_uL22_CS"/>
</dbReference>
<evidence type="ECO:0000256" key="4">
    <source>
        <dbReference type="ARBA" id="ARBA00022730"/>
    </source>
</evidence>
<dbReference type="InterPro" id="IPR001063">
    <property type="entry name" value="Ribosomal_uL22"/>
</dbReference>
<comment type="function">
    <text evidence="8">This protein binds specifically to 23S rRNA; its binding is stimulated by other ribosomal proteins, e.g. L4, L17, and L20. It is important during the early stages of 50S assembly. It makes multiple contacts with different domains of the 23S rRNA in the assembled 50S subunit and ribosome.</text>
</comment>
<evidence type="ECO:0000256" key="12">
    <source>
        <dbReference type="RuleBase" id="RU004006"/>
    </source>
</evidence>
<dbReference type="SUPFAM" id="SSF54843">
    <property type="entry name" value="Ribosomal protein L22"/>
    <property type="match status" value="1"/>
</dbReference>
<dbReference type="PROSITE" id="PS00464">
    <property type="entry name" value="RIBOSOMAL_L22"/>
    <property type="match status" value="1"/>
</dbReference>
<evidence type="ECO:0000256" key="2">
    <source>
        <dbReference type="ARBA" id="ARBA00009451"/>
    </source>
</evidence>
<evidence type="ECO:0000256" key="8">
    <source>
        <dbReference type="ARBA" id="ARBA00025084"/>
    </source>
</evidence>
<evidence type="ECO:0000256" key="11">
    <source>
        <dbReference type="RuleBase" id="RU004005"/>
    </source>
</evidence>
<dbReference type="OrthoDB" id="9805969at2"/>
<evidence type="ECO:0000256" key="9">
    <source>
        <dbReference type="ARBA" id="ARBA00035207"/>
    </source>
</evidence>
<dbReference type="HAMAP" id="MF_01331_B">
    <property type="entry name" value="Ribosomal_uL22_B"/>
    <property type="match status" value="1"/>
</dbReference>
<dbReference type="Proteomes" id="UP000045545">
    <property type="component" value="Unassembled WGS sequence"/>
</dbReference>
<gene>
    <name evidence="10" type="primary">rplV</name>
    <name evidence="15" type="ORF">1092</name>
    <name evidence="14" type="ORF">299</name>
</gene>
<evidence type="ECO:0000313" key="16">
    <source>
        <dbReference type="Proteomes" id="UP000045545"/>
    </source>
</evidence>
<keyword evidence="6 10" id="KW-0689">Ribosomal protein</keyword>
<reference evidence="15 16" key="1">
    <citation type="submission" date="2015-03" db="EMBL/GenBank/DDBJ databases">
        <authorList>
            <person name="Strepis Nikolaos"/>
        </authorList>
    </citation>
    <scope>NUCLEOTIDE SEQUENCE [LARGE SCALE GENOMIC DNA]</scope>
    <source>
        <strain evidence="15 16">OL-4</strain>
    </source>
</reference>
<dbReference type="GO" id="GO:0022625">
    <property type="term" value="C:cytosolic large ribosomal subunit"/>
    <property type="evidence" value="ECO:0007669"/>
    <property type="project" value="TreeGrafter"/>
</dbReference>
<dbReference type="Pfam" id="PF00237">
    <property type="entry name" value="Ribosomal_L22"/>
    <property type="match status" value="1"/>
</dbReference>
<accession>A0A0E3W306</accession>
<protein>
    <recommendedName>
        <fullName evidence="9 10">Large ribosomal subunit protein uL22</fullName>
    </recommendedName>
</protein>
<dbReference type="GO" id="GO:0006412">
    <property type="term" value="P:translation"/>
    <property type="evidence" value="ECO:0007669"/>
    <property type="project" value="UniProtKB-UniRule"/>
</dbReference>
<evidence type="ECO:0000256" key="5">
    <source>
        <dbReference type="ARBA" id="ARBA00022884"/>
    </source>
</evidence>